<reference evidence="1 2" key="1">
    <citation type="submission" date="2020-08" db="EMBL/GenBank/DDBJ databases">
        <title>Sequencing the genomes of 1000 actinobacteria strains.</title>
        <authorList>
            <person name="Klenk H.-P."/>
        </authorList>
    </citation>
    <scope>NUCLEOTIDE SEQUENCE [LARGE SCALE GENOMIC DNA]</scope>
    <source>
        <strain evidence="1 2">DSM 44551</strain>
    </source>
</reference>
<dbReference type="GO" id="GO:0005737">
    <property type="term" value="C:cytoplasm"/>
    <property type="evidence" value="ECO:0007669"/>
    <property type="project" value="TreeGrafter"/>
</dbReference>
<name>A0A7W8VBF2_9ACTN</name>
<dbReference type="InterPro" id="IPR036291">
    <property type="entry name" value="NAD(P)-bd_dom_sf"/>
</dbReference>
<dbReference type="Proteomes" id="UP000572635">
    <property type="component" value="Unassembled WGS sequence"/>
</dbReference>
<keyword evidence="1" id="KW-0456">Lyase</keyword>
<dbReference type="PANTHER" id="PTHR13812">
    <property type="entry name" value="KETIMINE REDUCTASE MU-CRYSTALLIN"/>
    <property type="match status" value="1"/>
</dbReference>
<dbReference type="InterPro" id="IPR003462">
    <property type="entry name" value="ODC_Mu_crystall"/>
</dbReference>
<dbReference type="GO" id="GO:0008473">
    <property type="term" value="F:ornithine cyclodeaminase activity"/>
    <property type="evidence" value="ECO:0007669"/>
    <property type="project" value="UniProtKB-EC"/>
</dbReference>
<dbReference type="PANTHER" id="PTHR13812:SF19">
    <property type="entry name" value="KETIMINE REDUCTASE MU-CRYSTALLIN"/>
    <property type="match status" value="1"/>
</dbReference>
<dbReference type="Gene3D" id="3.30.1780.10">
    <property type="entry name" value="ornithine cyclodeaminase, domain 1"/>
    <property type="match status" value="1"/>
</dbReference>
<dbReference type="EMBL" id="JACHDB010000001">
    <property type="protein sequence ID" value="MBB5430271.1"/>
    <property type="molecule type" value="Genomic_DNA"/>
</dbReference>
<dbReference type="EC" id="4.3.1.12" evidence="1"/>
<evidence type="ECO:0000313" key="1">
    <source>
        <dbReference type="EMBL" id="MBB5430271.1"/>
    </source>
</evidence>
<keyword evidence="2" id="KW-1185">Reference proteome</keyword>
<evidence type="ECO:0000313" key="2">
    <source>
        <dbReference type="Proteomes" id="UP000572635"/>
    </source>
</evidence>
<protein>
    <submittedName>
        <fullName evidence="1">Ornithine cyclodeaminase</fullName>
        <ecNumber evidence="1">4.3.1.12</ecNumber>
    </submittedName>
</protein>
<gene>
    <name evidence="1" type="ORF">HDA36_000355</name>
</gene>
<comment type="caution">
    <text evidence="1">The sequence shown here is derived from an EMBL/GenBank/DDBJ whole genome shotgun (WGS) entry which is preliminary data.</text>
</comment>
<dbReference type="PIRSF" id="PIRSF001439">
    <property type="entry name" value="CryM"/>
    <property type="match status" value="1"/>
</dbReference>
<dbReference type="AlphaFoldDB" id="A0A7W8VBF2"/>
<proteinExistence type="predicted"/>
<sequence>MGTVVVTDEQIREAVPMADAVAAVRQAFADLAAGAFEIPVRAALGGGAFLSMPVHHRPSGTAAVKTLSLNFDRTPAITGTVVWSDVSRTGGLAADAGALTALRTGAASGVATDLLADPGASRLALIGAGGQAADQVRAVHAVRPLSRLTVTARTPARAEALVASLRAELPGVESATAPDPAAAVAGADVVCCATNTAEPLFAAADLPERVHVNAIGSYRPGMRELPDDLLAAATVVVDDEEAVLEESGEILHALGSGAIDRGDLVELGTALDGGLPERAPRTVFKSVGVAVQDWALARLLAERFLP</sequence>
<dbReference type="Gene3D" id="3.40.50.720">
    <property type="entry name" value="NAD(P)-binding Rossmann-like Domain"/>
    <property type="match status" value="1"/>
</dbReference>
<accession>A0A7W8VBF2</accession>
<dbReference type="RefSeq" id="WP_184388035.1">
    <property type="nucleotide sequence ID" value="NZ_BAAAJD010000081.1"/>
</dbReference>
<organism evidence="1 2">
    <name type="scientific">Nocardiopsis composta</name>
    <dbReference type="NCBI Taxonomy" id="157465"/>
    <lineage>
        <taxon>Bacteria</taxon>
        <taxon>Bacillati</taxon>
        <taxon>Actinomycetota</taxon>
        <taxon>Actinomycetes</taxon>
        <taxon>Streptosporangiales</taxon>
        <taxon>Nocardiopsidaceae</taxon>
        <taxon>Nocardiopsis</taxon>
    </lineage>
</organism>
<dbReference type="SUPFAM" id="SSF51735">
    <property type="entry name" value="NAD(P)-binding Rossmann-fold domains"/>
    <property type="match status" value="1"/>
</dbReference>
<dbReference type="Pfam" id="PF02423">
    <property type="entry name" value="OCD_Mu_crystall"/>
    <property type="match status" value="1"/>
</dbReference>
<dbReference type="InterPro" id="IPR023401">
    <property type="entry name" value="ODC_N"/>
</dbReference>